<evidence type="ECO:0000256" key="1">
    <source>
        <dbReference type="SAM" id="MobiDB-lite"/>
    </source>
</evidence>
<dbReference type="EMBL" id="JAESHT010000033">
    <property type="protein sequence ID" value="MBL3675587.1"/>
    <property type="molecule type" value="Genomic_DNA"/>
</dbReference>
<comment type="caution">
    <text evidence="2">The sequence shown here is derived from an EMBL/GenBank/DDBJ whole genome shotgun (WGS) entry which is preliminary data.</text>
</comment>
<accession>A0ABS1SA18</accession>
<evidence type="ECO:0000313" key="3">
    <source>
        <dbReference type="Proteomes" id="UP000644749"/>
    </source>
</evidence>
<dbReference type="Proteomes" id="UP000644749">
    <property type="component" value="Unassembled WGS sequence"/>
</dbReference>
<dbReference type="RefSeq" id="WP_191313028.1">
    <property type="nucleotide sequence ID" value="NZ_BNCL01000038.1"/>
</dbReference>
<gene>
    <name evidence="2" type="ORF">JL111_19125</name>
</gene>
<reference evidence="2 3" key="1">
    <citation type="submission" date="2021-01" db="EMBL/GenBank/DDBJ databases">
        <title>011410 draft genome.</title>
        <authorList>
            <person name="Lang L."/>
        </authorList>
    </citation>
    <scope>NUCLEOTIDE SEQUENCE [LARGE SCALE GENOMIC DNA]</scope>
    <source>
        <strain evidence="2 3">KCTC 42845</strain>
    </source>
</reference>
<evidence type="ECO:0000313" key="2">
    <source>
        <dbReference type="EMBL" id="MBL3675587.1"/>
    </source>
</evidence>
<proteinExistence type="predicted"/>
<feature type="region of interest" description="Disordered" evidence="1">
    <location>
        <begin position="1"/>
        <end position="20"/>
    </location>
</feature>
<keyword evidence="3" id="KW-1185">Reference proteome</keyword>
<protein>
    <submittedName>
        <fullName evidence="2">Uncharacterized protein</fullName>
    </submittedName>
</protein>
<organism evidence="2 3">
    <name type="scientific">Paracoccus aerius</name>
    <dbReference type="NCBI Taxonomy" id="1915382"/>
    <lineage>
        <taxon>Bacteria</taxon>
        <taxon>Pseudomonadati</taxon>
        <taxon>Pseudomonadota</taxon>
        <taxon>Alphaproteobacteria</taxon>
        <taxon>Rhodobacterales</taxon>
        <taxon>Paracoccaceae</taxon>
        <taxon>Paracoccus</taxon>
    </lineage>
</organism>
<sequence length="93" mass="10429">MTNTPVGYLSGSRFSRQNGETSGQDIIHAHLYWWVSTCLDRSEQHLDTMAVTAPYHLKLAFGCYDAMADEIEITVQQIWTDIAIKRLLGVPSG</sequence>
<name>A0ABS1SA18_9RHOB</name>